<accession>A0A0V1IP93</accession>
<dbReference type="EMBL" id="JYDV01000219">
    <property type="protein sequence ID" value="KRZ24470.1"/>
    <property type="molecule type" value="Genomic_DNA"/>
</dbReference>
<proteinExistence type="predicted"/>
<feature type="region of interest" description="Disordered" evidence="1">
    <location>
        <begin position="33"/>
        <end position="68"/>
    </location>
</feature>
<evidence type="ECO:0000313" key="4">
    <source>
        <dbReference type="Proteomes" id="UP000054826"/>
    </source>
</evidence>
<feature type="chain" id="PRO_5006880025" description="PiggyBac transposable element-derived protein domain-containing protein" evidence="2">
    <location>
        <begin position="24"/>
        <end position="68"/>
    </location>
</feature>
<evidence type="ECO:0000256" key="1">
    <source>
        <dbReference type="SAM" id="MobiDB-lite"/>
    </source>
</evidence>
<gene>
    <name evidence="3" type="ORF">T4C_7311</name>
</gene>
<feature type="signal peptide" evidence="2">
    <location>
        <begin position="1"/>
        <end position="23"/>
    </location>
</feature>
<evidence type="ECO:0008006" key="5">
    <source>
        <dbReference type="Google" id="ProtNLM"/>
    </source>
</evidence>
<dbReference type="AlphaFoldDB" id="A0A0V1IP93"/>
<name>A0A0V1IP93_TRIPS</name>
<evidence type="ECO:0000256" key="2">
    <source>
        <dbReference type="SAM" id="SignalP"/>
    </source>
</evidence>
<protein>
    <recommendedName>
        <fullName evidence="5">PiggyBac transposable element-derived protein domain-containing protein</fullName>
    </recommendedName>
</protein>
<evidence type="ECO:0000313" key="3">
    <source>
        <dbReference type="EMBL" id="KRZ24470.1"/>
    </source>
</evidence>
<dbReference type="Proteomes" id="UP000054826">
    <property type="component" value="Unassembled WGS sequence"/>
</dbReference>
<reference evidence="3 4" key="1">
    <citation type="submission" date="2015-01" db="EMBL/GenBank/DDBJ databases">
        <title>Evolution of Trichinella species and genotypes.</title>
        <authorList>
            <person name="Korhonen P.K."/>
            <person name="Edoardo P."/>
            <person name="Giuseppe L.R."/>
            <person name="Gasser R.B."/>
        </authorList>
    </citation>
    <scope>NUCLEOTIDE SEQUENCE [LARGE SCALE GENOMIC DNA]</scope>
    <source>
        <strain evidence="3">ISS176</strain>
    </source>
</reference>
<feature type="compositionally biased region" description="Polar residues" evidence="1">
    <location>
        <begin position="37"/>
        <end position="61"/>
    </location>
</feature>
<sequence>MHNAKTNQEFFTLLMLTFNGMLSESDKVERIRDQHYNDSNGQSSNTNNENKTELTQLTTDAVSIVRPR</sequence>
<organism evidence="3 4">
    <name type="scientific">Trichinella pseudospiralis</name>
    <name type="common">Parasitic roundworm</name>
    <dbReference type="NCBI Taxonomy" id="6337"/>
    <lineage>
        <taxon>Eukaryota</taxon>
        <taxon>Metazoa</taxon>
        <taxon>Ecdysozoa</taxon>
        <taxon>Nematoda</taxon>
        <taxon>Enoplea</taxon>
        <taxon>Dorylaimia</taxon>
        <taxon>Trichinellida</taxon>
        <taxon>Trichinellidae</taxon>
        <taxon>Trichinella</taxon>
    </lineage>
</organism>
<keyword evidence="2" id="KW-0732">Signal</keyword>
<comment type="caution">
    <text evidence="3">The sequence shown here is derived from an EMBL/GenBank/DDBJ whole genome shotgun (WGS) entry which is preliminary data.</text>
</comment>